<dbReference type="EMBL" id="JAVDZE010000001">
    <property type="protein sequence ID" value="MDV3103497.1"/>
    <property type="molecule type" value="Genomic_DNA"/>
</dbReference>
<protein>
    <submittedName>
        <fullName evidence="1">Uncharacterized protein</fullName>
    </submittedName>
</protein>
<gene>
    <name evidence="1" type="ORF">RBI02_02895</name>
</gene>
<keyword evidence="2" id="KW-1185">Reference proteome</keyword>
<evidence type="ECO:0000313" key="1">
    <source>
        <dbReference type="EMBL" id="MDV3103497.1"/>
    </source>
</evidence>
<evidence type="ECO:0000313" key="2">
    <source>
        <dbReference type="Proteomes" id="UP001245683"/>
    </source>
</evidence>
<sequence>MCSLKDQTVKVEADVPEWIDSNAAFYITYSHLDYLGLLWEEIKRSGEGCRKRLPADGCACHLFITVEDELQGLDRAGIGSDA</sequence>
<accession>A0AAE4NUD5</accession>
<dbReference type="Proteomes" id="UP001245683">
    <property type="component" value="Unassembled WGS sequence"/>
</dbReference>
<dbReference type="AlphaFoldDB" id="A0AAE4NUD5"/>
<reference evidence="1 2" key="1">
    <citation type="submission" date="2023-08" db="EMBL/GenBank/DDBJ databases">
        <title>Draft genome sequence of Thermococcus waiotapuensis WT1T, a thermophilic sulphur-dependent archaeon from order Thermococcales.</title>
        <authorList>
            <person name="Manners S.H."/>
            <person name="Carere C.R."/>
            <person name="Dhami M.K."/>
            <person name="Dobson R.C.J."/>
            <person name="Stott M.B."/>
        </authorList>
    </citation>
    <scope>NUCLEOTIDE SEQUENCE [LARGE SCALE GENOMIC DNA]</scope>
    <source>
        <strain evidence="1 2">WT1</strain>
    </source>
</reference>
<organism evidence="1 2">
    <name type="scientific">Thermococcus waiotapuensis</name>
    <dbReference type="NCBI Taxonomy" id="90909"/>
    <lineage>
        <taxon>Archaea</taxon>
        <taxon>Methanobacteriati</taxon>
        <taxon>Methanobacteriota</taxon>
        <taxon>Thermococci</taxon>
        <taxon>Thermococcales</taxon>
        <taxon>Thermococcaceae</taxon>
        <taxon>Thermococcus</taxon>
    </lineage>
</organism>
<name>A0AAE4NUD5_9EURY</name>
<dbReference type="RefSeq" id="WP_315340259.1">
    <property type="nucleotide sequence ID" value="NZ_JAVDZE010000001.1"/>
</dbReference>
<proteinExistence type="predicted"/>
<comment type="caution">
    <text evidence="1">The sequence shown here is derived from an EMBL/GenBank/DDBJ whole genome shotgun (WGS) entry which is preliminary data.</text>
</comment>